<evidence type="ECO:0000256" key="4">
    <source>
        <dbReference type="ARBA" id="ARBA00022989"/>
    </source>
</evidence>
<reference evidence="9" key="2">
    <citation type="submission" date="2019-06" db="EMBL/GenBank/DDBJ databases">
        <title>Genomics analysis of Aphanomyces spp. identifies a new class of oomycete effector associated with host adaptation.</title>
        <authorList>
            <person name="Gaulin E."/>
        </authorList>
    </citation>
    <scope>NUCLEOTIDE SEQUENCE</scope>
    <source>
        <strain evidence="9">CBS 578.67</strain>
    </source>
</reference>
<dbReference type="SUPFAM" id="SSF49354">
    <property type="entry name" value="PapD-like"/>
    <property type="match status" value="1"/>
</dbReference>
<dbReference type="Gene3D" id="3.40.50.10140">
    <property type="entry name" value="Toll/interleukin-1 receptor homology (TIR) domain"/>
    <property type="match status" value="1"/>
</dbReference>
<dbReference type="Gene3D" id="1.10.150.50">
    <property type="entry name" value="Transcription Factor, Ets-1"/>
    <property type="match status" value="1"/>
</dbReference>
<keyword evidence="3" id="KW-0812">Transmembrane</keyword>
<dbReference type="PANTHER" id="PTHR10809">
    <property type="entry name" value="VESICLE-ASSOCIATED MEMBRANE PROTEIN-ASSOCIATED PROTEIN"/>
    <property type="match status" value="1"/>
</dbReference>
<comment type="similarity">
    <text evidence="2">Belongs to the VAMP-associated protein (VAP) (TC 9.B.17) family.</text>
</comment>
<keyword evidence="11" id="KW-1185">Reference proteome</keyword>
<feature type="compositionally biased region" description="Polar residues" evidence="6">
    <location>
        <begin position="344"/>
        <end position="359"/>
    </location>
</feature>
<protein>
    <submittedName>
        <fullName evidence="10">Aste57867_10009 protein</fullName>
    </submittedName>
</protein>
<evidence type="ECO:0000259" key="8">
    <source>
        <dbReference type="PROSITE" id="PS50202"/>
    </source>
</evidence>
<evidence type="ECO:0000313" key="11">
    <source>
        <dbReference type="Proteomes" id="UP000332933"/>
    </source>
</evidence>
<dbReference type="EMBL" id="VJMH01005178">
    <property type="protein sequence ID" value="KAF0699425.1"/>
    <property type="molecule type" value="Genomic_DNA"/>
</dbReference>
<dbReference type="GO" id="GO:0005789">
    <property type="term" value="C:endoplasmic reticulum membrane"/>
    <property type="evidence" value="ECO:0007669"/>
    <property type="project" value="InterPro"/>
</dbReference>
<dbReference type="CDD" id="cd09487">
    <property type="entry name" value="SAM_superfamily"/>
    <property type="match status" value="1"/>
</dbReference>
<comment type="subcellular location">
    <subcellularLocation>
        <location evidence="1">Membrane</location>
        <topology evidence="1">Single-pass type IV membrane protein</topology>
    </subcellularLocation>
</comment>
<dbReference type="OrthoDB" id="62085at2759"/>
<dbReference type="PANTHER" id="PTHR10809:SF6">
    <property type="entry name" value="AT11025P-RELATED"/>
    <property type="match status" value="1"/>
</dbReference>
<dbReference type="InterPro" id="IPR013783">
    <property type="entry name" value="Ig-like_fold"/>
</dbReference>
<dbReference type="GO" id="GO:0007165">
    <property type="term" value="P:signal transduction"/>
    <property type="evidence" value="ECO:0007669"/>
    <property type="project" value="InterPro"/>
</dbReference>
<keyword evidence="5" id="KW-0472">Membrane</keyword>
<evidence type="ECO:0000256" key="1">
    <source>
        <dbReference type="ARBA" id="ARBA00004211"/>
    </source>
</evidence>
<evidence type="ECO:0000256" key="5">
    <source>
        <dbReference type="ARBA" id="ARBA00023136"/>
    </source>
</evidence>
<dbReference type="PROSITE" id="PS50202">
    <property type="entry name" value="MSP"/>
    <property type="match status" value="1"/>
</dbReference>
<organism evidence="10 11">
    <name type="scientific">Aphanomyces stellatus</name>
    <dbReference type="NCBI Taxonomy" id="120398"/>
    <lineage>
        <taxon>Eukaryota</taxon>
        <taxon>Sar</taxon>
        <taxon>Stramenopiles</taxon>
        <taxon>Oomycota</taxon>
        <taxon>Saprolegniomycetes</taxon>
        <taxon>Saprolegniales</taxon>
        <taxon>Verrucalvaceae</taxon>
        <taxon>Aphanomyces</taxon>
    </lineage>
</organism>
<dbReference type="EMBL" id="CAADRA010005199">
    <property type="protein sequence ID" value="VFT86887.1"/>
    <property type="molecule type" value="Genomic_DNA"/>
</dbReference>
<dbReference type="InterPro" id="IPR035897">
    <property type="entry name" value="Toll_tir_struct_dom_sf"/>
</dbReference>
<evidence type="ECO:0000256" key="6">
    <source>
        <dbReference type="SAM" id="MobiDB-lite"/>
    </source>
</evidence>
<evidence type="ECO:0000259" key="7">
    <source>
        <dbReference type="PROSITE" id="PS50105"/>
    </source>
</evidence>
<dbReference type="GO" id="GO:0005886">
    <property type="term" value="C:plasma membrane"/>
    <property type="evidence" value="ECO:0007669"/>
    <property type="project" value="TreeGrafter"/>
</dbReference>
<dbReference type="Pfam" id="PF00635">
    <property type="entry name" value="Motile_Sperm"/>
    <property type="match status" value="1"/>
</dbReference>
<dbReference type="InterPro" id="IPR000535">
    <property type="entry name" value="MSP_dom"/>
</dbReference>
<feature type="domain" description="MSP" evidence="8">
    <location>
        <begin position="395"/>
        <end position="525"/>
    </location>
</feature>
<name>A0A485KPA0_9STRA</name>
<accession>A0A485KPA0</accession>
<dbReference type="InterPro" id="IPR000157">
    <property type="entry name" value="TIR_dom"/>
</dbReference>
<dbReference type="InterPro" id="IPR013761">
    <property type="entry name" value="SAM/pointed_sf"/>
</dbReference>
<dbReference type="InterPro" id="IPR001660">
    <property type="entry name" value="SAM"/>
</dbReference>
<sequence length="532" mass="58162">MQFCNATQSKTVERPRQQVDMGGAVSVDQVPDRCTKEDCQALYSDLFSDFEWEKHAIDDTMTREALLKAFADMTDVFLTHDWGTDGSTHRKVIGINQLLQARGITTWFDEEKMEGNVKRQMTNGIDNARVIVVFVTQRYIDKVGGTNAEDNCQLEFNYAARRKTASRMIPVLIDPSPKLKNPATWTGEVGLVLGGHLYLDLSAAFDDNQLMAARIDELVAKIVGIAGTPIAQRRFGGSVNESTGVPSASIKPSDASTTIASASAVDTVPMASLTKEQVATMLTALACSKYSPIFLENEITGDVLLGISEVNDVKEMGVTLAAKARMLYDKIAQFKATGVPASLVESNLTPDPEPTTTLRPQDHATSHPSEPSTAIAPTVNVPRTGPWRTFLPTNELLFDPTDVVSFALVANSSPHAELTIQNQSRDDHVAFKIKTTCPTRYTVRPSLGTIDPKCAISVLVKLQQEDCDQLLGLGAEERETYSDKFLVQAVGVEAAFCDVKKESRDDVTALINQTAKKTHVRVKKLNCRFTTG</sequence>
<reference evidence="10 11" key="1">
    <citation type="submission" date="2019-03" db="EMBL/GenBank/DDBJ databases">
        <authorList>
            <person name="Gaulin E."/>
            <person name="Dumas B."/>
        </authorList>
    </citation>
    <scope>NUCLEOTIDE SEQUENCE [LARGE SCALE GENOMIC DNA]</scope>
    <source>
        <strain evidence="10">CBS 568.67</strain>
    </source>
</reference>
<evidence type="ECO:0000256" key="3">
    <source>
        <dbReference type="ARBA" id="ARBA00022692"/>
    </source>
</evidence>
<feature type="region of interest" description="Disordered" evidence="6">
    <location>
        <begin position="344"/>
        <end position="379"/>
    </location>
</feature>
<evidence type="ECO:0000256" key="2">
    <source>
        <dbReference type="ARBA" id="ARBA00008932"/>
    </source>
</evidence>
<dbReference type="InterPro" id="IPR016763">
    <property type="entry name" value="VAP"/>
</dbReference>
<dbReference type="SUPFAM" id="SSF47769">
    <property type="entry name" value="SAM/Pointed domain"/>
    <property type="match status" value="1"/>
</dbReference>
<dbReference type="GO" id="GO:0061817">
    <property type="term" value="P:endoplasmic reticulum-plasma membrane tethering"/>
    <property type="evidence" value="ECO:0007669"/>
    <property type="project" value="TreeGrafter"/>
</dbReference>
<evidence type="ECO:0000313" key="9">
    <source>
        <dbReference type="EMBL" id="KAF0699425.1"/>
    </source>
</evidence>
<keyword evidence="4" id="KW-1133">Transmembrane helix</keyword>
<dbReference type="Pfam" id="PF00536">
    <property type="entry name" value="SAM_1"/>
    <property type="match status" value="1"/>
</dbReference>
<gene>
    <name evidence="10" type="primary">Aste57867_10009</name>
    <name evidence="9" type="ORF">As57867_009970</name>
    <name evidence="10" type="ORF">ASTE57867_10009</name>
</gene>
<evidence type="ECO:0000313" key="10">
    <source>
        <dbReference type="EMBL" id="VFT86887.1"/>
    </source>
</evidence>
<dbReference type="Gene3D" id="2.60.40.10">
    <property type="entry name" value="Immunoglobulins"/>
    <property type="match status" value="1"/>
</dbReference>
<feature type="domain" description="SAM" evidence="7">
    <location>
        <begin position="273"/>
        <end position="337"/>
    </location>
</feature>
<dbReference type="InterPro" id="IPR008962">
    <property type="entry name" value="PapD-like_sf"/>
</dbReference>
<dbReference type="SMART" id="SM00454">
    <property type="entry name" value="SAM"/>
    <property type="match status" value="1"/>
</dbReference>
<dbReference type="PROSITE" id="PS50105">
    <property type="entry name" value="SAM_DOMAIN"/>
    <property type="match status" value="1"/>
</dbReference>
<proteinExistence type="inferred from homology"/>
<dbReference type="Proteomes" id="UP000332933">
    <property type="component" value="Unassembled WGS sequence"/>
</dbReference>
<dbReference type="SUPFAM" id="SSF52200">
    <property type="entry name" value="Toll/Interleukin receptor TIR domain"/>
    <property type="match status" value="1"/>
</dbReference>
<dbReference type="GO" id="GO:0090158">
    <property type="term" value="P:endoplasmic reticulum membrane organization"/>
    <property type="evidence" value="ECO:0007669"/>
    <property type="project" value="TreeGrafter"/>
</dbReference>
<dbReference type="Pfam" id="PF13676">
    <property type="entry name" value="TIR_2"/>
    <property type="match status" value="1"/>
</dbReference>
<dbReference type="AlphaFoldDB" id="A0A485KPA0"/>